<evidence type="ECO:0000256" key="10">
    <source>
        <dbReference type="ARBA" id="ARBA00066767"/>
    </source>
</evidence>
<gene>
    <name evidence="15 16" type="primary">aat</name>
    <name evidence="16" type="ORF">WL1483_245</name>
</gene>
<evidence type="ECO:0000256" key="4">
    <source>
        <dbReference type="ARBA" id="ARBA00023315"/>
    </source>
</evidence>
<evidence type="ECO:0000256" key="1">
    <source>
        <dbReference type="ARBA" id="ARBA00004496"/>
    </source>
</evidence>
<dbReference type="GO" id="GO:0005737">
    <property type="term" value="C:cytoplasm"/>
    <property type="evidence" value="ECO:0007669"/>
    <property type="project" value="UniProtKB-SubCell"/>
</dbReference>
<proteinExistence type="inferred from homology"/>
<dbReference type="InterPro" id="IPR042203">
    <property type="entry name" value="Leu/Phe-tRNA_Trfase_C"/>
</dbReference>
<comment type="catalytic activity">
    <reaction evidence="7 15">
        <text>N-terminal L-lysyl-[protein] + L-leucyl-tRNA(Leu) = N-terminal L-leucyl-L-lysyl-[protein] + tRNA(Leu) + H(+)</text>
        <dbReference type="Rhea" id="RHEA:12340"/>
        <dbReference type="Rhea" id="RHEA-COMP:9613"/>
        <dbReference type="Rhea" id="RHEA-COMP:9622"/>
        <dbReference type="Rhea" id="RHEA-COMP:12670"/>
        <dbReference type="Rhea" id="RHEA-COMP:12671"/>
        <dbReference type="ChEBI" id="CHEBI:15378"/>
        <dbReference type="ChEBI" id="CHEBI:65249"/>
        <dbReference type="ChEBI" id="CHEBI:78442"/>
        <dbReference type="ChEBI" id="CHEBI:78494"/>
        <dbReference type="ChEBI" id="CHEBI:133043"/>
        <dbReference type="EC" id="2.3.2.6"/>
    </reaction>
</comment>
<evidence type="ECO:0000256" key="9">
    <source>
        <dbReference type="ARBA" id="ARBA00061535"/>
    </source>
</evidence>
<comment type="function">
    <text evidence="8 15">Functions in the N-end rule pathway of protein degradation where it conjugates Leu, Phe and, less efficiently, Met from aminoacyl-tRNAs to the N-termini of proteins containing an N-terminal arginine or lysine.</text>
</comment>
<dbReference type="InterPro" id="IPR042221">
    <property type="entry name" value="Leu/Phe-tRNA_Trfase_N"/>
</dbReference>
<organism evidence="16 17">
    <name type="scientific">Aeromonas schubertii</name>
    <dbReference type="NCBI Taxonomy" id="652"/>
    <lineage>
        <taxon>Bacteria</taxon>
        <taxon>Pseudomonadati</taxon>
        <taxon>Pseudomonadota</taxon>
        <taxon>Gammaproteobacteria</taxon>
        <taxon>Aeromonadales</taxon>
        <taxon>Aeromonadaceae</taxon>
        <taxon>Aeromonas</taxon>
    </lineage>
</organism>
<keyword evidence="2 15" id="KW-0963">Cytoplasm</keyword>
<dbReference type="InterPro" id="IPR016181">
    <property type="entry name" value="Acyl_CoA_acyltransferase"/>
</dbReference>
<comment type="catalytic activity">
    <reaction evidence="5 15">
        <text>L-phenylalanyl-tRNA(Phe) + an N-terminal L-alpha-aminoacyl-[protein] = an N-terminal L-phenylalanyl-L-alpha-aminoacyl-[protein] + tRNA(Phe)</text>
        <dbReference type="Rhea" id="RHEA:43632"/>
        <dbReference type="Rhea" id="RHEA-COMP:9668"/>
        <dbReference type="Rhea" id="RHEA-COMP:9699"/>
        <dbReference type="Rhea" id="RHEA-COMP:10636"/>
        <dbReference type="Rhea" id="RHEA-COMP:10637"/>
        <dbReference type="ChEBI" id="CHEBI:78442"/>
        <dbReference type="ChEBI" id="CHEBI:78531"/>
        <dbReference type="ChEBI" id="CHEBI:78597"/>
        <dbReference type="ChEBI" id="CHEBI:83561"/>
        <dbReference type="EC" id="2.3.2.6"/>
    </reaction>
</comment>
<dbReference type="SUPFAM" id="SSF55729">
    <property type="entry name" value="Acyl-CoA N-acyltransferases (Nat)"/>
    <property type="match status" value="1"/>
</dbReference>
<evidence type="ECO:0000256" key="15">
    <source>
        <dbReference type="HAMAP-Rule" id="MF_00688"/>
    </source>
</evidence>
<evidence type="ECO:0000256" key="6">
    <source>
        <dbReference type="ARBA" id="ARBA00050652"/>
    </source>
</evidence>
<dbReference type="GO" id="GO:0008914">
    <property type="term" value="F:leucyl-tRNA--protein transferase activity"/>
    <property type="evidence" value="ECO:0007669"/>
    <property type="project" value="UniProtKB-UniRule"/>
</dbReference>
<evidence type="ECO:0000256" key="7">
    <source>
        <dbReference type="ARBA" id="ARBA00051538"/>
    </source>
</evidence>
<dbReference type="GO" id="GO:0030163">
    <property type="term" value="P:protein catabolic process"/>
    <property type="evidence" value="ECO:0007669"/>
    <property type="project" value="UniProtKB-UniRule"/>
</dbReference>
<reference evidence="16 17" key="2">
    <citation type="journal article" date="2016" name="Genome Announc.">
        <title>Complete Genome Sequence of the Highly Virulent Aeromonas schubertii Strain WL1483, Isolated from Diseased Snakehead Fish (Channa argus) in China.</title>
        <authorList>
            <person name="Liu L."/>
            <person name="Li N."/>
            <person name="Zhang D."/>
            <person name="Fu X."/>
            <person name="Shi C."/>
            <person name="Lin Q."/>
            <person name="Hao G."/>
        </authorList>
    </citation>
    <scope>NUCLEOTIDE SEQUENCE [LARGE SCALE GENOMIC DNA]</scope>
    <source>
        <strain evidence="16 17">WL1483</strain>
    </source>
</reference>
<dbReference type="PATRIC" id="fig|652.5.peg.2529"/>
<evidence type="ECO:0000313" key="16">
    <source>
        <dbReference type="EMBL" id="ALP39664.1"/>
    </source>
</evidence>
<dbReference type="HAMAP" id="MF_00688">
    <property type="entry name" value="Leu_Phe_trans"/>
    <property type="match status" value="1"/>
</dbReference>
<dbReference type="Gene3D" id="3.30.70.3550">
    <property type="entry name" value="Leucyl/phenylalanyl-tRNA-protein transferase, N-terminal domain"/>
    <property type="match status" value="1"/>
</dbReference>
<protein>
    <recommendedName>
        <fullName evidence="11 15">Leucyl/phenylalanyl-tRNA--protein transferase</fullName>
        <ecNumber evidence="10 15">2.3.2.6</ecNumber>
    </recommendedName>
    <alternativeName>
        <fullName evidence="12 15">L/F-transferase</fullName>
    </alternativeName>
    <alternativeName>
        <fullName evidence="13 15">Leucyltransferase</fullName>
    </alternativeName>
    <alternativeName>
        <fullName evidence="14 15">Phenyalanyltransferase</fullName>
    </alternativeName>
</protein>
<dbReference type="PANTHER" id="PTHR30098:SF2">
    <property type="entry name" value="LEUCYL_PHENYLALANYL-TRNA--PROTEIN TRANSFERASE"/>
    <property type="match status" value="1"/>
</dbReference>
<evidence type="ECO:0000313" key="17">
    <source>
        <dbReference type="Proteomes" id="UP000058114"/>
    </source>
</evidence>
<dbReference type="AlphaFoldDB" id="A0A0S2SDC0"/>
<reference evidence="17" key="1">
    <citation type="submission" date="2015-10" db="EMBL/GenBank/DDBJ databases">
        <title>Complete Genome Sequence of Aeromonas schubertii strain WL1483.</title>
        <authorList>
            <person name="Liu L."/>
        </authorList>
    </citation>
    <scope>NUCLEOTIDE SEQUENCE [LARGE SCALE GENOMIC DNA]</scope>
    <source>
        <strain evidence="17">WL1483</strain>
    </source>
</reference>
<evidence type="ECO:0000256" key="12">
    <source>
        <dbReference type="ARBA" id="ARBA00077136"/>
    </source>
</evidence>
<evidence type="ECO:0000256" key="11">
    <source>
        <dbReference type="ARBA" id="ARBA00074372"/>
    </source>
</evidence>
<comment type="catalytic activity">
    <reaction evidence="6 15">
        <text>N-terminal L-arginyl-[protein] + L-leucyl-tRNA(Leu) = N-terminal L-leucyl-L-arginyl-[protein] + tRNA(Leu) + H(+)</text>
        <dbReference type="Rhea" id="RHEA:50416"/>
        <dbReference type="Rhea" id="RHEA-COMP:9613"/>
        <dbReference type="Rhea" id="RHEA-COMP:9622"/>
        <dbReference type="Rhea" id="RHEA-COMP:12672"/>
        <dbReference type="Rhea" id="RHEA-COMP:12673"/>
        <dbReference type="ChEBI" id="CHEBI:15378"/>
        <dbReference type="ChEBI" id="CHEBI:64719"/>
        <dbReference type="ChEBI" id="CHEBI:78442"/>
        <dbReference type="ChEBI" id="CHEBI:78494"/>
        <dbReference type="ChEBI" id="CHEBI:133044"/>
        <dbReference type="EC" id="2.3.2.6"/>
    </reaction>
</comment>
<dbReference type="Proteomes" id="UP000058114">
    <property type="component" value="Chromosome"/>
</dbReference>
<dbReference type="InterPro" id="IPR004616">
    <property type="entry name" value="Leu/Phe-tRNA_Trfase"/>
</dbReference>
<dbReference type="NCBIfam" id="TIGR00667">
    <property type="entry name" value="aat"/>
    <property type="match status" value="1"/>
</dbReference>
<evidence type="ECO:0000256" key="5">
    <source>
        <dbReference type="ARBA" id="ARBA00050607"/>
    </source>
</evidence>
<evidence type="ECO:0000256" key="8">
    <source>
        <dbReference type="ARBA" id="ARBA00054043"/>
    </source>
</evidence>
<evidence type="ECO:0000256" key="13">
    <source>
        <dbReference type="ARBA" id="ARBA00077165"/>
    </source>
</evidence>
<sequence>MYLTQLDAHSLHFPSVDHALEEPNGLLAIGGDLTPPRLLAAYRRGIFPWYEPHRPILWWSPDPRGVLLPEQIHEGRSTRRLWRRGQFDIWINRDFNRIIEGCAAPRRTADSTWIGSEMISAYKRLHEQGDAHSIEIWQGGEPVAGLYGLSLGRVFCGESIFSRIDGGARLALMALCRHFGAHGGALIDTQMQNPFLATMGIEEWPRRRFLDALSHLQHEPLHAGCWTTRQVHYD</sequence>
<evidence type="ECO:0000256" key="3">
    <source>
        <dbReference type="ARBA" id="ARBA00022679"/>
    </source>
</evidence>
<comment type="subcellular location">
    <subcellularLocation>
        <location evidence="1 15">Cytoplasm</location>
    </subcellularLocation>
</comment>
<comment type="similarity">
    <text evidence="9 15">Belongs to the L/F-transferase family.</text>
</comment>
<keyword evidence="3 15" id="KW-0808">Transferase</keyword>
<dbReference type="EC" id="2.3.2.6" evidence="10 15"/>
<keyword evidence="4 15" id="KW-0012">Acyltransferase</keyword>
<accession>A0A0S2SDC0</accession>
<evidence type="ECO:0000256" key="14">
    <source>
        <dbReference type="ARBA" id="ARBA00083640"/>
    </source>
</evidence>
<dbReference type="Gene3D" id="3.40.630.70">
    <property type="entry name" value="Leucyl/phenylalanyl-tRNA-protein transferase, C-terminal domain"/>
    <property type="match status" value="1"/>
</dbReference>
<dbReference type="Pfam" id="PF03588">
    <property type="entry name" value="Leu_Phe_trans"/>
    <property type="match status" value="1"/>
</dbReference>
<name>A0A0S2SDC0_9GAMM</name>
<dbReference type="KEGG" id="asr:WL1483_245"/>
<evidence type="ECO:0000256" key="2">
    <source>
        <dbReference type="ARBA" id="ARBA00022490"/>
    </source>
</evidence>
<dbReference type="PANTHER" id="PTHR30098">
    <property type="entry name" value="LEUCYL/PHENYLALANYL-TRNA--PROTEIN TRANSFERASE"/>
    <property type="match status" value="1"/>
</dbReference>
<dbReference type="EMBL" id="CP013067">
    <property type="protein sequence ID" value="ALP39664.1"/>
    <property type="molecule type" value="Genomic_DNA"/>
</dbReference>
<dbReference type="FunFam" id="3.30.70.3550:FF:000001">
    <property type="entry name" value="Leucyl/phenylalanyl-tRNA--protein transferase"/>
    <property type="match status" value="1"/>
</dbReference>